<evidence type="ECO:0000313" key="1">
    <source>
        <dbReference type="EMBL" id="EMC91046.1"/>
    </source>
</evidence>
<organism evidence="1 2">
    <name type="scientific">Baudoinia panamericana (strain UAMH 10762)</name>
    <name type="common">Angels' share fungus</name>
    <name type="synonym">Baudoinia compniacensis (strain UAMH 10762)</name>
    <dbReference type="NCBI Taxonomy" id="717646"/>
    <lineage>
        <taxon>Eukaryota</taxon>
        <taxon>Fungi</taxon>
        <taxon>Dikarya</taxon>
        <taxon>Ascomycota</taxon>
        <taxon>Pezizomycotina</taxon>
        <taxon>Dothideomycetes</taxon>
        <taxon>Dothideomycetidae</taxon>
        <taxon>Mycosphaerellales</taxon>
        <taxon>Teratosphaeriaceae</taxon>
        <taxon>Baudoinia</taxon>
    </lineage>
</organism>
<dbReference type="Proteomes" id="UP000011761">
    <property type="component" value="Unassembled WGS sequence"/>
</dbReference>
<protein>
    <submittedName>
        <fullName evidence="1">Uncharacterized protein</fullName>
    </submittedName>
</protein>
<evidence type="ECO:0000313" key="2">
    <source>
        <dbReference type="Proteomes" id="UP000011761"/>
    </source>
</evidence>
<dbReference type="HOGENOM" id="CLU_1219507_0_0_1"/>
<proteinExistence type="predicted"/>
<dbReference type="GeneID" id="19112100"/>
<dbReference type="KEGG" id="bcom:BAUCODRAFT_333384"/>
<keyword evidence="2" id="KW-1185">Reference proteome</keyword>
<sequence>MLRAFVQRRSAWRHASTTFLSNTLTFQATQRSLHQQIPLHCVSQPSSVYSLLRTSFILHCCSGHGDWLVSPAVHPHVCYCVGSVCANLGRRVRRTASPNVDVGHPVSARRRCRTFGFTPVSDDLLTHYLGQREAMVKQRYLHGREAANLPRIVSAAGEAPHGLRQMHCVAGLLTSSGWGESCKRKARKPYPTCHSGQLCPTSTLALLSAHRAKKQCECNAPCASTRQ</sequence>
<name>M2M3E5_BAUPA</name>
<dbReference type="AlphaFoldDB" id="M2M3E5"/>
<gene>
    <name evidence="1" type="ORF">BAUCODRAFT_333384</name>
</gene>
<dbReference type="RefSeq" id="XP_007681959.1">
    <property type="nucleotide sequence ID" value="XM_007683769.1"/>
</dbReference>
<accession>M2M3E5</accession>
<dbReference type="EMBL" id="KB445565">
    <property type="protein sequence ID" value="EMC91046.1"/>
    <property type="molecule type" value="Genomic_DNA"/>
</dbReference>
<reference evidence="1 2" key="1">
    <citation type="journal article" date="2012" name="PLoS Pathog.">
        <title>Diverse lifestyles and strategies of plant pathogenesis encoded in the genomes of eighteen Dothideomycetes fungi.</title>
        <authorList>
            <person name="Ohm R.A."/>
            <person name="Feau N."/>
            <person name="Henrissat B."/>
            <person name="Schoch C.L."/>
            <person name="Horwitz B.A."/>
            <person name="Barry K.W."/>
            <person name="Condon B.J."/>
            <person name="Copeland A.C."/>
            <person name="Dhillon B."/>
            <person name="Glaser F."/>
            <person name="Hesse C.N."/>
            <person name="Kosti I."/>
            <person name="LaButti K."/>
            <person name="Lindquist E.A."/>
            <person name="Lucas S."/>
            <person name="Salamov A.A."/>
            <person name="Bradshaw R.E."/>
            <person name="Ciuffetti L."/>
            <person name="Hamelin R.C."/>
            <person name="Kema G.H.J."/>
            <person name="Lawrence C."/>
            <person name="Scott J.A."/>
            <person name="Spatafora J.W."/>
            <person name="Turgeon B.G."/>
            <person name="de Wit P.J.G.M."/>
            <person name="Zhong S."/>
            <person name="Goodwin S.B."/>
            <person name="Grigoriev I.V."/>
        </authorList>
    </citation>
    <scope>NUCLEOTIDE SEQUENCE [LARGE SCALE GENOMIC DNA]</scope>
    <source>
        <strain evidence="1 2">UAMH 10762</strain>
    </source>
</reference>